<keyword evidence="2" id="KW-0012">Acyltransferase</keyword>
<gene>
    <name evidence="4" type="ORF">SCD90_15935</name>
</gene>
<dbReference type="Proteomes" id="UP001274321">
    <property type="component" value="Unassembled WGS sequence"/>
</dbReference>
<dbReference type="CDD" id="cd04301">
    <property type="entry name" value="NAT_SF"/>
    <property type="match status" value="1"/>
</dbReference>
<dbReference type="PANTHER" id="PTHR43877">
    <property type="entry name" value="AMINOALKYLPHOSPHONATE N-ACETYLTRANSFERASE-RELATED-RELATED"/>
    <property type="match status" value="1"/>
</dbReference>
<feature type="domain" description="N-acetyltransferase" evidence="3">
    <location>
        <begin position="6"/>
        <end position="167"/>
    </location>
</feature>
<protein>
    <submittedName>
        <fullName evidence="4">GNAT family N-acetyltransferase</fullName>
    </submittedName>
</protein>
<dbReference type="InterPro" id="IPR000182">
    <property type="entry name" value="GNAT_dom"/>
</dbReference>
<dbReference type="InterPro" id="IPR016181">
    <property type="entry name" value="Acyl_CoA_acyltransferase"/>
</dbReference>
<organism evidence="4 5">
    <name type="scientific">Terrihabitans rhizophilus</name>
    <dbReference type="NCBI Taxonomy" id="3092662"/>
    <lineage>
        <taxon>Bacteria</taxon>
        <taxon>Pseudomonadati</taxon>
        <taxon>Pseudomonadota</taxon>
        <taxon>Alphaproteobacteria</taxon>
        <taxon>Hyphomicrobiales</taxon>
        <taxon>Terrihabitans</taxon>
    </lineage>
</organism>
<evidence type="ECO:0000256" key="2">
    <source>
        <dbReference type="ARBA" id="ARBA00023315"/>
    </source>
</evidence>
<reference evidence="4 5" key="1">
    <citation type="submission" date="2023-11" db="EMBL/GenBank/DDBJ databases">
        <authorList>
            <person name="Bao R."/>
        </authorList>
    </citation>
    <scope>NUCLEOTIDE SEQUENCE [LARGE SCALE GENOMIC DNA]</scope>
    <source>
        <strain evidence="4 5">PJ23</strain>
    </source>
</reference>
<evidence type="ECO:0000313" key="5">
    <source>
        <dbReference type="Proteomes" id="UP001274321"/>
    </source>
</evidence>
<keyword evidence="5" id="KW-1185">Reference proteome</keyword>
<accession>A0ABU4RRU7</accession>
<sequence>MSTLAIDLRSPCVEDAIALCRAHDDTWRYAYRGIIPGRELERMVMRRGEDWWQRAIRNRGRRMLIATVAGELAGYASFGRNRVASIPVSGEIFELYVRPEYHGLGLGRRLLTCSRAALDELGWPGLGIWALRDNEDACRFYLSMGGVETARGSETFGTTTLEKIAFTWS</sequence>
<dbReference type="PROSITE" id="PS51186">
    <property type="entry name" value="GNAT"/>
    <property type="match status" value="1"/>
</dbReference>
<evidence type="ECO:0000256" key="1">
    <source>
        <dbReference type="ARBA" id="ARBA00022679"/>
    </source>
</evidence>
<dbReference type="EMBL" id="JAXAFJ010000013">
    <property type="protein sequence ID" value="MDX6807557.1"/>
    <property type="molecule type" value="Genomic_DNA"/>
</dbReference>
<proteinExistence type="predicted"/>
<evidence type="ECO:0000313" key="4">
    <source>
        <dbReference type="EMBL" id="MDX6807557.1"/>
    </source>
</evidence>
<name>A0ABU4RRU7_9HYPH</name>
<comment type="caution">
    <text evidence="4">The sequence shown here is derived from an EMBL/GenBank/DDBJ whole genome shotgun (WGS) entry which is preliminary data.</text>
</comment>
<keyword evidence="1" id="KW-0808">Transferase</keyword>
<evidence type="ECO:0000259" key="3">
    <source>
        <dbReference type="PROSITE" id="PS51186"/>
    </source>
</evidence>
<dbReference type="InterPro" id="IPR050832">
    <property type="entry name" value="Bact_Acetyltransf"/>
</dbReference>
<dbReference type="Pfam" id="PF00583">
    <property type="entry name" value="Acetyltransf_1"/>
    <property type="match status" value="1"/>
</dbReference>
<dbReference type="SUPFAM" id="SSF55729">
    <property type="entry name" value="Acyl-CoA N-acyltransferases (Nat)"/>
    <property type="match status" value="1"/>
</dbReference>
<dbReference type="Gene3D" id="3.40.630.30">
    <property type="match status" value="1"/>
</dbReference>
<dbReference type="RefSeq" id="WP_319845698.1">
    <property type="nucleotide sequence ID" value="NZ_JAXAFJ010000013.1"/>
</dbReference>